<dbReference type="PANTHER" id="PTHR30065">
    <property type="entry name" value="FLAGELLAR BIOSYNTHETIC PROTEIN FLIR"/>
    <property type="match status" value="1"/>
</dbReference>
<organism evidence="11 12">
    <name type="scientific">Aequitasia blattaphilus</name>
    <dbReference type="NCBI Taxonomy" id="2949332"/>
    <lineage>
        <taxon>Bacteria</taxon>
        <taxon>Bacillati</taxon>
        <taxon>Bacillota</taxon>
        <taxon>Clostridia</taxon>
        <taxon>Lachnospirales</taxon>
        <taxon>Lachnospiraceae</taxon>
        <taxon>Aequitasia</taxon>
    </lineage>
</organism>
<dbReference type="PRINTS" id="PR00953">
    <property type="entry name" value="TYPE3IMRPROT"/>
</dbReference>
<feature type="transmembrane region" description="Helical" evidence="10">
    <location>
        <begin position="119"/>
        <end position="138"/>
    </location>
</feature>
<gene>
    <name evidence="11" type="primary">fliR</name>
    <name evidence="11" type="ORF">NK125_08860</name>
</gene>
<evidence type="ECO:0000256" key="6">
    <source>
        <dbReference type="ARBA" id="ARBA00022989"/>
    </source>
</evidence>
<keyword evidence="11" id="KW-0966">Cell projection</keyword>
<keyword evidence="4 10" id="KW-1003">Cell membrane</keyword>
<feature type="transmembrane region" description="Helical" evidence="10">
    <location>
        <begin position="201"/>
        <end position="221"/>
    </location>
</feature>
<comment type="function">
    <text evidence="1 10">Role in flagellar biosynthesis.</text>
</comment>
<evidence type="ECO:0000256" key="7">
    <source>
        <dbReference type="ARBA" id="ARBA00023136"/>
    </source>
</evidence>
<evidence type="ECO:0000256" key="3">
    <source>
        <dbReference type="ARBA" id="ARBA00021717"/>
    </source>
</evidence>
<comment type="caution">
    <text evidence="11">The sequence shown here is derived from an EMBL/GenBank/DDBJ whole genome shotgun (WGS) entry which is preliminary data.</text>
</comment>
<evidence type="ECO:0000256" key="5">
    <source>
        <dbReference type="ARBA" id="ARBA00022692"/>
    </source>
</evidence>
<dbReference type="Pfam" id="PF01311">
    <property type="entry name" value="Bac_export_1"/>
    <property type="match status" value="1"/>
</dbReference>
<reference evidence="11 12" key="1">
    <citation type="journal article" date="2022" name="Genome Biol. Evol.">
        <title>Host diet, physiology and behaviors set the stage for Lachnospiraceae cladogenesis.</title>
        <authorList>
            <person name="Vera-Ponce De Leon A."/>
            <person name="Schneider M."/>
            <person name="Jahnes B.C."/>
            <person name="Sadowski V."/>
            <person name="Camuy-Velez L.A."/>
            <person name="Duan J."/>
            <person name="Sabree Z.L."/>
        </authorList>
    </citation>
    <scope>NUCLEOTIDE SEQUENCE [LARGE SCALE GENOMIC DNA]</scope>
    <source>
        <strain evidence="11 12">PAL113</strain>
    </source>
</reference>
<keyword evidence="8 10" id="KW-0975">Bacterial flagellum</keyword>
<dbReference type="RefSeq" id="WP_262066306.1">
    <property type="nucleotide sequence ID" value="NZ_JAMXOD010000011.1"/>
</dbReference>
<dbReference type="PANTHER" id="PTHR30065:SF1">
    <property type="entry name" value="SURFACE PRESENTATION OF ANTIGENS PROTEIN SPAR"/>
    <property type="match status" value="1"/>
</dbReference>
<feature type="transmembrane region" description="Helical" evidence="10">
    <location>
        <begin position="56"/>
        <end position="75"/>
    </location>
</feature>
<keyword evidence="6 10" id="KW-1133">Transmembrane helix</keyword>
<evidence type="ECO:0000256" key="1">
    <source>
        <dbReference type="ARBA" id="ARBA00002578"/>
    </source>
</evidence>
<feature type="transmembrane region" description="Helical" evidence="10">
    <location>
        <begin position="27"/>
        <end position="44"/>
    </location>
</feature>
<keyword evidence="12" id="KW-1185">Reference proteome</keyword>
<dbReference type="NCBIfam" id="TIGR01400">
    <property type="entry name" value="fliR"/>
    <property type="match status" value="1"/>
</dbReference>
<evidence type="ECO:0000256" key="4">
    <source>
        <dbReference type="ARBA" id="ARBA00022475"/>
    </source>
</evidence>
<evidence type="ECO:0000256" key="8">
    <source>
        <dbReference type="ARBA" id="ARBA00023143"/>
    </source>
</evidence>
<dbReference type="EMBL" id="JAMZFW010000011">
    <property type="protein sequence ID" value="MCP1102521.1"/>
    <property type="molecule type" value="Genomic_DNA"/>
</dbReference>
<proteinExistence type="inferred from homology"/>
<keyword evidence="5 10" id="KW-0812">Transmembrane</keyword>
<evidence type="ECO:0000256" key="10">
    <source>
        <dbReference type="RuleBase" id="RU362071"/>
    </source>
</evidence>
<protein>
    <recommendedName>
        <fullName evidence="3 9">Flagellar biosynthetic protein FliR</fullName>
    </recommendedName>
</protein>
<evidence type="ECO:0000256" key="9">
    <source>
        <dbReference type="NCBIfam" id="TIGR01400"/>
    </source>
</evidence>
<accession>A0ABT1EA18</accession>
<evidence type="ECO:0000313" key="12">
    <source>
        <dbReference type="Proteomes" id="UP001523566"/>
    </source>
</evidence>
<feature type="transmembrane region" description="Helical" evidence="10">
    <location>
        <begin position="82"/>
        <end position="99"/>
    </location>
</feature>
<comment type="similarity">
    <text evidence="2 10">Belongs to the FliR/MopE/SpaR family.</text>
</comment>
<comment type="subcellular location">
    <subcellularLocation>
        <location evidence="10">Cell membrane</location>
        <topology evidence="10">Multi-pass membrane protein</topology>
    </subcellularLocation>
    <subcellularLocation>
        <location evidence="10">Bacterial flagellum basal body</location>
    </subcellularLocation>
</comment>
<dbReference type="Proteomes" id="UP001523566">
    <property type="component" value="Unassembled WGS sequence"/>
</dbReference>
<keyword evidence="7 10" id="KW-0472">Membrane</keyword>
<name>A0ABT1EA18_9FIRM</name>
<evidence type="ECO:0000313" key="11">
    <source>
        <dbReference type="EMBL" id="MCP1102521.1"/>
    </source>
</evidence>
<keyword evidence="11" id="KW-0969">Cilium</keyword>
<sequence length="248" mass="27244">MLFSLVLMRMSGFIFLNPVLGRKDIPAYFKGAFAFVLAYCLYPTVTGEVPEVSGGIVYGILLLKEFAVGFVLGFVMQLFEMVVTYGGAIIDFQMGLSMSTVYDSQNGTQIALTGNILQIYYYLLFFAVDGHLMLIKIISDSSRVVPYGSISIGEEAAQAILMIFIQCIVLAVKLALPIIVFEFLMEIGVGILMRIVPQINVFVISMQLRIAMGILILLFMISPIGNYLNGVIDDMLRGLNDVLGMLAA</sequence>
<feature type="transmembrane region" description="Helical" evidence="10">
    <location>
        <begin position="159"/>
        <end position="181"/>
    </location>
</feature>
<keyword evidence="11" id="KW-0282">Flagellum</keyword>
<evidence type="ECO:0000256" key="2">
    <source>
        <dbReference type="ARBA" id="ARBA00009772"/>
    </source>
</evidence>
<dbReference type="InterPro" id="IPR006303">
    <property type="entry name" value="FliR"/>
</dbReference>
<dbReference type="InterPro" id="IPR002010">
    <property type="entry name" value="T3SS_IM_R"/>
</dbReference>